<evidence type="ECO:0000313" key="3">
    <source>
        <dbReference type="EMBL" id="PPQ66873.1"/>
    </source>
</evidence>
<reference evidence="3 4" key="1">
    <citation type="journal article" date="2018" name="Evol. Lett.">
        <title>Horizontal gene cluster transfer increased hallucinogenic mushroom diversity.</title>
        <authorList>
            <person name="Reynolds H.T."/>
            <person name="Vijayakumar V."/>
            <person name="Gluck-Thaler E."/>
            <person name="Korotkin H.B."/>
            <person name="Matheny P.B."/>
            <person name="Slot J.C."/>
        </authorList>
    </citation>
    <scope>NUCLEOTIDE SEQUENCE [LARGE SCALE GENOMIC DNA]</scope>
    <source>
        <strain evidence="3 4">2629</strain>
    </source>
</reference>
<protein>
    <submittedName>
        <fullName evidence="3">Uncharacterized protein</fullName>
    </submittedName>
</protein>
<dbReference type="EMBL" id="NHTK01006032">
    <property type="protein sequence ID" value="PPQ66873.1"/>
    <property type="molecule type" value="Genomic_DNA"/>
</dbReference>
<feature type="region of interest" description="Disordered" evidence="1">
    <location>
        <begin position="128"/>
        <end position="185"/>
    </location>
</feature>
<feature type="transmembrane region" description="Helical" evidence="2">
    <location>
        <begin position="255"/>
        <end position="274"/>
    </location>
</feature>
<gene>
    <name evidence="3" type="ORF">CVT24_008581</name>
</gene>
<feature type="compositionally biased region" description="Polar residues" evidence="1">
    <location>
        <begin position="128"/>
        <end position="140"/>
    </location>
</feature>
<proteinExistence type="predicted"/>
<sequence>MHPPNFSLSPMLTFDVFDVEIQPSYLYNGLEIQPSYGFEVQQSYGFEIQPSYTLRNVLGGHASSSQSSQSSYSPHHPWIGDHDSPSTASSSNTPPPMSYDTYQHGANPTHAAPVDIDTAAHSSWAQEQPMTQLTGSSGKAATQKARKAVSKAKEKPMTQAGRKGKRGPRAARGHRDGGSTVSDPFYQDPSQEWDIVLLRPVESLPRFRWRERGSTPPRPLPPDYAVHSSCEGLSMHLTVLEESGPQMVSRLSSSFIFLCSLVIFYFFPFFCLCLRA</sequence>
<evidence type="ECO:0000256" key="1">
    <source>
        <dbReference type="SAM" id="MobiDB-lite"/>
    </source>
</evidence>
<keyword evidence="4" id="KW-1185">Reference proteome</keyword>
<evidence type="ECO:0000313" key="4">
    <source>
        <dbReference type="Proteomes" id="UP000284842"/>
    </source>
</evidence>
<comment type="caution">
    <text evidence="3">The sequence shown here is derived from an EMBL/GenBank/DDBJ whole genome shotgun (WGS) entry which is preliminary data.</text>
</comment>
<accession>A0A409VKV3</accession>
<feature type="compositionally biased region" description="Low complexity" evidence="1">
    <location>
        <begin position="63"/>
        <end position="73"/>
    </location>
</feature>
<keyword evidence="2" id="KW-0812">Transmembrane</keyword>
<organism evidence="3 4">
    <name type="scientific">Panaeolus cyanescens</name>
    <dbReference type="NCBI Taxonomy" id="181874"/>
    <lineage>
        <taxon>Eukaryota</taxon>
        <taxon>Fungi</taxon>
        <taxon>Dikarya</taxon>
        <taxon>Basidiomycota</taxon>
        <taxon>Agaricomycotina</taxon>
        <taxon>Agaricomycetes</taxon>
        <taxon>Agaricomycetidae</taxon>
        <taxon>Agaricales</taxon>
        <taxon>Agaricineae</taxon>
        <taxon>Galeropsidaceae</taxon>
        <taxon>Panaeolus</taxon>
    </lineage>
</organism>
<keyword evidence="2" id="KW-0472">Membrane</keyword>
<dbReference type="Proteomes" id="UP000284842">
    <property type="component" value="Unassembled WGS sequence"/>
</dbReference>
<evidence type="ECO:0000256" key="2">
    <source>
        <dbReference type="SAM" id="Phobius"/>
    </source>
</evidence>
<feature type="region of interest" description="Disordered" evidence="1">
    <location>
        <begin position="59"/>
        <end position="112"/>
    </location>
</feature>
<name>A0A409VKV3_9AGAR</name>
<dbReference type="InParanoid" id="A0A409VKV3"/>
<keyword evidence="2" id="KW-1133">Transmembrane helix</keyword>
<feature type="compositionally biased region" description="Basic residues" evidence="1">
    <location>
        <begin position="162"/>
        <end position="172"/>
    </location>
</feature>
<dbReference type="AlphaFoldDB" id="A0A409VKV3"/>